<accession>A0A4Q8K3V5</accession>
<feature type="chain" id="PRO_5020917593" evidence="1">
    <location>
        <begin position="22"/>
        <end position="134"/>
    </location>
</feature>
<evidence type="ECO:0000256" key="1">
    <source>
        <dbReference type="SAM" id="SignalP"/>
    </source>
</evidence>
<proteinExistence type="predicted"/>
<feature type="signal peptide" evidence="1">
    <location>
        <begin position="1"/>
        <end position="21"/>
    </location>
</feature>
<name>A0A4Q8K3V5_9ARAC</name>
<evidence type="ECO:0000313" key="2">
    <source>
        <dbReference type="EMBL" id="SNX32992.1"/>
    </source>
</evidence>
<organism evidence="2">
    <name type="scientific">Nephila sp. SGP-2016</name>
    <dbReference type="NCBI Taxonomy" id="1905176"/>
    <lineage>
        <taxon>Eukaryota</taxon>
        <taxon>Metazoa</taxon>
        <taxon>Ecdysozoa</taxon>
        <taxon>Arthropoda</taxon>
        <taxon>Chelicerata</taxon>
        <taxon>Arachnida</taxon>
        <taxon>Araneae</taxon>
        <taxon>Araneomorphae</taxon>
        <taxon>Entelegynae</taxon>
        <taxon>Araneoidea</taxon>
        <taxon>Nephilidae</taxon>
        <taxon>Nephila</taxon>
    </lineage>
</organism>
<sequence>MHFIAIICVAIFVTIVTWTNAVSVEEINAMKKDFCENKELGDKMEECFGKLEKLELPKEHEEMKKECCPSLVDKKKGSEMRKWYCESDVETIQKCNNCQEKKLKDLPNIEEIQKVMAPFEECLMRVLLNATAPA</sequence>
<dbReference type="AlphaFoldDB" id="A0A4Q8K3V5"/>
<keyword evidence="1" id="KW-0732">Signal</keyword>
<protein>
    <submittedName>
        <fullName evidence="2">U9-Nephitoxin-Nsp1a_1</fullName>
    </submittedName>
</protein>
<reference evidence="2" key="1">
    <citation type="submission" date="2017-05" db="EMBL/GenBank/DDBJ databases">
        <authorList>
            <person name="QRISCLOUD D."/>
        </authorList>
    </citation>
    <scope>NUCLEOTIDE SEQUENCE</scope>
</reference>
<reference evidence="2" key="2">
    <citation type="submission" date="2019-05" db="EMBL/GenBank/DDBJ databases">
        <title>Unravelling the molecular evolution of spider venoms.</title>
        <authorList>
            <person name="Pineda S."/>
        </authorList>
    </citation>
    <scope>NUCLEOTIDE SEQUENCE</scope>
</reference>
<dbReference type="EMBL" id="HAHF01000033">
    <property type="protein sequence ID" value="SNX32992.1"/>
    <property type="molecule type" value="Transcribed_RNA"/>
</dbReference>